<dbReference type="InterPro" id="IPR011051">
    <property type="entry name" value="RmlC_Cupin_sf"/>
</dbReference>
<dbReference type="Gene3D" id="1.10.260.40">
    <property type="entry name" value="lambda repressor-like DNA-binding domains"/>
    <property type="match status" value="1"/>
</dbReference>
<dbReference type="Proteomes" id="UP000183945">
    <property type="component" value="Unassembled WGS sequence"/>
</dbReference>
<dbReference type="OrthoDB" id="9805356at2"/>
<dbReference type="InterPro" id="IPR014710">
    <property type="entry name" value="RmlC-like_jellyroll"/>
</dbReference>
<feature type="domain" description="HTH cro/C1-type" evidence="2">
    <location>
        <begin position="12"/>
        <end position="66"/>
    </location>
</feature>
<accession>A0A1M5FP64</accession>
<reference evidence="4" key="1">
    <citation type="submission" date="2016-11" db="EMBL/GenBank/DDBJ databases">
        <authorList>
            <person name="Varghese N."/>
            <person name="Submissions S."/>
        </authorList>
    </citation>
    <scope>NUCLEOTIDE SEQUENCE [LARGE SCALE GENOMIC DNA]</scope>
    <source>
        <strain evidence="4">DSM 24579</strain>
    </source>
</reference>
<evidence type="ECO:0000259" key="2">
    <source>
        <dbReference type="PROSITE" id="PS50943"/>
    </source>
</evidence>
<dbReference type="SMART" id="SM00530">
    <property type="entry name" value="HTH_XRE"/>
    <property type="match status" value="1"/>
</dbReference>
<dbReference type="GO" id="GO:0003700">
    <property type="term" value="F:DNA-binding transcription factor activity"/>
    <property type="evidence" value="ECO:0007669"/>
    <property type="project" value="TreeGrafter"/>
</dbReference>
<dbReference type="CDD" id="cd02209">
    <property type="entry name" value="cupin_XRE_C"/>
    <property type="match status" value="1"/>
</dbReference>
<evidence type="ECO:0000256" key="1">
    <source>
        <dbReference type="ARBA" id="ARBA00023125"/>
    </source>
</evidence>
<dbReference type="GO" id="GO:0005829">
    <property type="term" value="C:cytosol"/>
    <property type="evidence" value="ECO:0007669"/>
    <property type="project" value="TreeGrafter"/>
</dbReference>
<organism evidence="3 4">
    <name type="scientific">Salegentibacter echinorum</name>
    <dbReference type="NCBI Taxonomy" id="1073325"/>
    <lineage>
        <taxon>Bacteria</taxon>
        <taxon>Pseudomonadati</taxon>
        <taxon>Bacteroidota</taxon>
        <taxon>Flavobacteriia</taxon>
        <taxon>Flavobacteriales</taxon>
        <taxon>Flavobacteriaceae</taxon>
        <taxon>Salegentibacter</taxon>
    </lineage>
</organism>
<dbReference type="Gene3D" id="2.60.120.10">
    <property type="entry name" value="Jelly Rolls"/>
    <property type="match status" value="1"/>
</dbReference>
<proteinExistence type="predicted"/>
<dbReference type="Pfam" id="PF07883">
    <property type="entry name" value="Cupin_2"/>
    <property type="match status" value="1"/>
</dbReference>
<dbReference type="InterPro" id="IPR010982">
    <property type="entry name" value="Lambda_DNA-bd_dom_sf"/>
</dbReference>
<name>A0A1M5FP64_SALEC</name>
<evidence type="ECO:0000313" key="3">
    <source>
        <dbReference type="EMBL" id="SHF93295.1"/>
    </source>
</evidence>
<keyword evidence="4" id="KW-1185">Reference proteome</keyword>
<keyword evidence="1" id="KW-0238">DNA-binding</keyword>
<protein>
    <submittedName>
        <fullName evidence="3">Transcriptional regulator, XRE family with cupin sensor</fullName>
    </submittedName>
</protein>
<sequence>MSDFIIGIGKRLKEIRKEQKKTISDIACLADVSNGLISRVENGRTIPSLPVLFNLIKALEIDVTDFFLGMPQGHGSRYILCREKDYNTIEKEDEAEGFHYRHIFSKQLSSLGFEAVILTVSPNSKRQKVVTEAFEFKYIISGSCSYIIGEEEVFLNAGDSLFFDGRIPHVPVNLGQEISSMLVLYFYI</sequence>
<dbReference type="EMBL" id="FQVT01000003">
    <property type="protein sequence ID" value="SHF93295.1"/>
    <property type="molecule type" value="Genomic_DNA"/>
</dbReference>
<dbReference type="PANTHER" id="PTHR46797:SF1">
    <property type="entry name" value="METHYLPHOSPHONATE SYNTHASE"/>
    <property type="match status" value="1"/>
</dbReference>
<dbReference type="STRING" id="1073325.SAMN05444483_103284"/>
<dbReference type="PANTHER" id="PTHR46797">
    <property type="entry name" value="HTH-TYPE TRANSCRIPTIONAL REGULATOR"/>
    <property type="match status" value="1"/>
</dbReference>
<dbReference type="Pfam" id="PF01381">
    <property type="entry name" value="HTH_3"/>
    <property type="match status" value="1"/>
</dbReference>
<dbReference type="CDD" id="cd00093">
    <property type="entry name" value="HTH_XRE"/>
    <property type="match status" value="1"/>
</dbReference>
<dbReference type="InterPro" id="IPR050807">
    <property type="entry name" value="TransReg_Diox_bact_type"/>
</dbReference>
<dbReference type="InterPro" id="IPR013096">
    <property type="entry name" value="Cupin_2"/>
</dbReference>
<dbReference type="PROSITE" id="PS50943">
    <property type="entry name" value="HTH_CROC1"/>
    <property type="match status" value="1"/>
</dbReference>
<evidence type="ECO:0000313" key="4">
    <source>
        <dbReference type="Proteomes" id="UP000183945"/>
    </source>
</evidence>
<gene>
    <name evidence="3" type="ORF">SAMN05444483_103284</name>
</gene>
<dbReference type="SUPFAM" id="SSF47413">
    <property type="entry name" value="lambda repressor-like DNA-binding domains"/>
    <property type="match status" value="1"/>
</dbReference>
<dbReference type="GO" id="GO:0003677">
    <property type="term" value="F:DNA binding"/>
    <property type="evidence" value="ECO:0007669"/>
    <property type="project" value="UniProtKB-KW"/>
</dbReference>
<dbReference type="InterPro" id="IPR001387">
    <property type="entry name" value="Cro/C1-type_HTH"/>
</dbReference>
<dbReference type="SUPFAM" id="SSF51182">
    <property type="entry name" value="RmlC-like cupins"/>
    <property type="match status" value="1"/>
</dbReference>
<dbReference type="AlphaFoldDB" id="A0A1M5FP64"/>
<dbReference type="RefSeq" id="WP_072878274.1">
    <property type="nucleotide sequence ID" value="NZ_FQVT01000003.1"/>
</dbReference>